<feature type="transmembrane region" description="Helical" evidence="6">
    <location>
        <begin position="623"/>
        <end position="645"/>
    </location>
</feature>
<dbReference type="AlphaFoldDB" id="A0A372MG77"/>
<feature type="transmembrane region" description="Helical" evidence="6">
    <location>
        <begin position="598"/>
        <end position="616"/>
    </location>
</feature>
<evidence type="ECO:0000256" key="6">
    <source>
        <dbReference type="SAM" id="Phobius"/>
    </source>
</evidence>
<dbReference type="PANTHER" id="PTHR33406">
    <property type="entry name" value="MEMBRANE PROTEIN MJ1562-RELATED"/>
    <property type="match status" value="1"/>
</dbReference>
<feature type="transmembrane region" description="Helical" evidence="6">
    <location>
        <begin position="395"/>
        <end position="416"/>
    </location>
</feature>
<evidence type="ECO:0000256" key="2">
    <source>
        <dbReference type="ARBA" id="ARBA00022475"/>
    </source>
</evidence>
<accession>A0A372MG77</accession>
<feature type="transmembrane region" description="Helical" evidence="6">
    <location>
        <begin position="651"/>
        <end position="670"/>
    </location>
</feature>
<dbReference type="PANTHER" id="PTHR33406:SF13">
    <property type="entry name" value="MEMBRANE PROTEIN YDFJ"/>
    <property type="match status" value="1"/>
</dbReference>
<dbReference type="Pfam" id="PF03176">
    <property type="entry name" value="MMPL"/>
    <property type="match status" value="2"/>
</dbReference>
<feature type="domain" description="SSD" evidence="7">
    <location>
        <begin position="232"/>
        <end position="359"/>
    </location>
</feature>
<dbReference type="InterPro" id="IPR000731">
    <property type="entry name" value="SSD"/>
</dbReference>
<keyword evidence="9" id="KW-1185">Reference proteome</keyword>
<feature type="domain" description="SSD" evidence="7">
    <location>
        <begin position="621"/>
        <end position="748"/>
    </location>
</feature>
<name>A0A372MG77_9SPIR</name>
<feature type="transmembrane region" description="Helical" evidence="6">
    <location>
        <begin position="335"/>
        <end position="360"/>
    </location>
</feature>
<dbReference type="InterPro" id="IPR004869">
    <property type="entry name" value="MMPL_dom"/>
</dbReference>
<dbReference type="Proteomes" id="UP000264002">
    <property type="component" value="Unassembled WGS sequence"/>
</dbReference>
<dbReference type="GO" id="GO:0022857">
    <property type="term" value="F:transmembrane transporter activity"/>
    <property type="evidence" value="ECO:0007669"/>
    <property type="project" value="InterPro"/>
</dbReference>
<feature type="transmembrane region" description="Helical" evidence="6">
    <location>
        <begin position="723"/>
        <end position="749"/>
    </location>
</feature>
<dbReference type="SUPFAM" id="SSF82866">
    <property type="entry name" value="Multidrug efflux transporter AcrB transmembrane domain"/>
    <property type="match status" value="2"/>
</dbReference>
<keyword evidence="2" id="KW-1003">Cell membrane</keyword>
<feature type="transmembrane region" description="Helical" evidence="6">
    <location>
        <begin position="698"/>
        <end position="717"/>
    </location>
</feature>
<dbReference type="InterPro" id="IPR050545">
    <property type="entry name" value="Mycobact_MmpL"/>
</dbReference>
<gene>
    <name evidence="8" type="ORF">DYP60_08060</name>
</gene>
<sequence>MHFFTSFAKRPFLLLFTVLILSLIFVLSIANNAVLETDLDEYMPKTHPAFMASDKAESLFGIKDAILIVVEHPEGIYNSGTIEKIDAITVALQEEFDAIESVTSLTTADNIKSDDGFLEVEPFYSGKTSQAAISQMQAEVEANPMIYGRNVSKDGTATLIIAELNNDIDADVLQTWVTQWEGPEKLMVAGRPVVEGALAELGPKDMAIMFPLVIITMIILLFLLLRSVRDTVLNMVIVLFGTLVSFGLMTLLNIPIYAVDTMIPVMLIAIGVAYGIHMHNTIHHFMRSYPDLSKEELATLSLKQMVRPIIMTAITTAIGFVALMSSQVLPVRYFGLFAAIGVLSEMLLALLLFPASIYLLGKPKYKKAKADFETQREKGTLSDTLQALLLHRPKMIVFISIAVLIIGVWGTSKVWIDTSFLANFEEDSTIAQTDQFVNSNFGGTSTLNIILNGDEPDLFKHPEVLLAMDSMQEDLEKDPIVGNTLSLATFIKQMNQVMLEHEDGSYSIPDSQELVSQYLLLYEFSGDPETLEQVVDYEYTSANITVQLKSDSSAVLKDILAVVDYYRPVFAEHAIEITYAGSGYKAFIFSELLLEGQIISLAISFAIIIILLALMFKNLRIGVVGTVPIAITAVVNFGVMGLLGIPLSSATALITSIAIGIGVDYAIHFLEHYTNERLGGSSLEQATRSTLRHTGRAIIFNAIAVMGGFAILMFSVFPPNRQVGALIVLNMATSALGTLTILVVLVHYLEKKHVFLPKRILDNNTRSFS</sequence>
<evidence type="ECO:0000256" key="3">
    <source>
        <dbReference type="ARBA" id="ARBA00022692"/>
    </source>
</evidence>
<evidence type="ECO:0000256" key="4">
    <source>
        <dbReference type="ARBA" id="ARBA00022989"/>
    </source>
</evidence>
<dbReference type="PROSITE" id="PS50156">
    <property type="entry name" value="SSD"/>
    <property type="match status" value="2"/>
</dbReference>
<evidence type="ECO:0000256" key="1">
    <source>
        <dbReference type="ARBA" id="ARBA00004651"/>
    </source>
</evidence>
<feature type="transmembrane region" description="Helical" evidence="6">
    <location>
        <begin position="206"/>
        <end position="225"/>
    </location>
</feature>
<evidence type="ECO:0000259" key="7">
    <source>
        <dbReference type="PROSITE" id="PS50156"/>
    </source>
</evidence>
<keyword evidence="5 6" id="KW-0472">Membrane</keyword>
<evidence type="ECO:0000256" key="5">
    <source>
        <dbReference type="ARBA" id="ARBA00023136"/>
    </source>
</evidence>
<organism evidence="8 9">
    <name type="scientific">Sphaerochaeta halotolerans</name>
    <dbReference type="NCBI Taxonomy" id="2293840"/>
    <lineage>
        <taxon>Bacteria</taxon>
        <taxon>Pseudomonadati</taxon>
        <taxon>Spirochaetota</taxon>
        <taxon>Spirochaetia</taxon>
        <taxon>Spirochaetales</taxon>
        <taxon>Sphaerochaetaceae</taxon>
        <taxon>Sphaerochaeta</taxon>
    </lineage>
</organism>
<keyword evidence="4 6" id="KW-1133">Transmembrane helix</keyword>
<dbReference type="PRINTS" id="PR00702">
    <property type="entry name" value="ACRIFLAVINRP"/>
</dbReference>
<feature type="transmembrane region" description="Helical" evidence="6">
    <location>
        <begin position="257"/>
        <end position="277"/>
    </location>
</feature>
<dbReference type="EMBL" id="QUWK01000007">
    <property type="protein sequence ID" value="RFU94797.1"/>
    <property type="molecule type" value="Genomic_DNA"/>
</dbReference>
<protein>
    <submittedName>
        <fullName evidence="8">RND family transporter</fullName>
    </submittedName>
</protein>
<evidence type="ECO:0000313" key="8">
    <source>
        <dbReference type="EMBL" id="RFU94797.1"/>
    </source>
</evidence>
<feature type="transmembrane region" description="Helical" evidence="6">
    <location>
        <begin position="232"/>
        <end position="251"/>
    </location>
</feature>
<evidence type="ECO:0000313" key="9">
    <source>
        <dbReference type="Proteomes" id="UP000264002"/>
    </source>
</evidence>
<feature type="transmembrane region" description="Helical" evidence="6">
    <location>
        <begin position="309"/>
        <end position="329"/>
    </location>
</feature>
<keyword evidence="3 6" id="KW-0812">Transmembrane</keyword>
<reference evidence="9" key="1">
    <citation type="submission" date="2018-08" db="EMBL/GenBank/DDBJ databases">
        <authorList>
            <person name="Grouzdev D.S."/>
            <person name="Krutkina M.S."/>
        </authorList>
    </citation>
    <scope>NUCLEOTIDE SEQUENCE [LARGE SCALE GENOMIC DNA]</scope>
    <source>
        <strain evidence="9">4-11</strain>
    </source>
</reference>
<dbReference type="GO" id="GO:0005886">
    <property type="term" value="C:plasma membrane"/>
    <property type="evidence" value="ECO:0007669"/>
    <property type="project" value="UniProtKB-SubCell"/>
</dbReference>
<dbReference type="RefSeq" id="WP_117330493.1">
    <property type="nucleotide sequence ID" value="NZ_QUWK01000007.1"/>
</dbReference>
<proteinExistence type="predicted"/>
<reference evidence="8 9" key="2">
    <citation type="submission" date="2018-09" db="EMBL/GenBank/DDBJ databases">
        <title>Genome of Sphaerochaeta halotolerans strain 4-11.</title>
        <authorList>
            <person name="Nazina T.N."/>
            <person name="Sokolova D.S."/>
        </authorList>
    </citation>
    <scope>NUCLEOTIDE SEQUENCE [LARGE SCALE GENOMIC DNA]</scope>
    <source>
        <strain evidence="8 9">4-11</strain>
    </source>
</reference>
<dbReference type="InterPro" id="IPR001036">
    <property type="entry name" value="Acrflvin-R"/>
</dbReference>
<comment type="caution">
    <text evidence="8">The sequence shown here is derived from an EMBL/GenBank/DDBJ whole genome shotgun (WGS) entry which is preliminary data.</text>
</comment>
<dbReference type="Gene3D" id="1.20.1640.10">
    <property type="entry name" value="Multidrug efflux transporter AcrB transmembrane domain"/>
    <property type="match status" value="2"/>
</dbReference>
<comment type="subcellular location">
    <subcellularLocation>
        <location evidence="1">Cell membrane</location>
        <topology evidence="1">Multi-pass membrane protein</topology>
    </subcellularLocation>
</comment>